<reference evidence="1 2" key="1">
    <citation type="journal article" date="2023" name="Arcadia Sci">
        <title>De novo assembly of a long-read Amblyomma americanum tick genome.</title>
        <authorList>
            <person name="Chou S."/>
            <person name="Poskanzer K.E."/>
            <person name="Rollins M."/>
            <person name="Thuy-Boun P.S."/>
        </authorList>
    </citation>
    <scope>NUCLEOTIDE SEQUENCE [LARGE SCALE GENOMIC DNA]</scope>
    <source>
        <strain evidence="1">F_SG_1</strain>
        <tissue evidence="1">Salivary glands</tissue>
    </source>
</reference>
<organism evidence="1 2">
    <name type="scientific">Amblyomma americanum</name>
    <name type="common">Lone star tick</name>
    <dbReference type="NCBI Taxonomy" id="6943"/>
    <lineage>
        <taxon>Eukaryota</taxon>
        <taxon>Metazoa</taxon>
        <taxon>Ecdysozoa</taxon>
        <taxon>Arthropoda</taxon>
        <taxon>Chelicerata</taxon>
        <taxon>Arachnida</taxon>
        <taxon>Acari</taxon>
        <taxon>Parasitiformes</taxon>
        <taxon>Ixodida</taxon>
        <taxon>Ixodoidea</taxon>
        <taxon>Ixodidae</taxon>
        <taxon>Amblyomminae</taxon>
        <taxon>Amblyomma</taxon>
    </lineage>
</organism>
<protein>
    <submittedName>
        <fullName evidence="1">Uncharacterized protein</fullName>
    </submittedName>
</protein>
<name>A0AAQ4DD01_AMBAM</name>
<comment type="caution">
    <text evidence="1">The sequence shown here is derived from an EMBL/GenBank/DDBJ whole genome shotgun (WGS) entry which is preliminary data.</text>
</comment>
<dbReference type="Proteomes" id="UP001321473">
    <property type="component" value="Unassembled WGS sequence"/>
</dbReference>
<dbReference type="EMBL" id="JARKHS020032227">
    <property type="protein sequence ID" value="KAK8760341.1"/>
    <property type="molecule type" value="Genomic_DNA"/>
</dbReference>
<keyword evidence="2" id="KW-1185">Reference proteome</keyword>
<gene>
    <name evidence="1" type="ORF">V5799_028395</name>
</gene>
<dbReference type="AlphaFoldDB" id="A0AAQ4DD01"/>
<accession>A0AAQ4DD01</accession>
<evidence type="ECO:0000313" key="2">
    <source>
        <dbReference type="Proteomes" id="UP001321473"/>
    </source>
</evidence>
<evidence type="ECO:0000313" key="1">
    <source>
        <dbReference type="EMBL" id="KAK8760341.1"/>
    </source>
</evidence>
<sequence length="71" mass="7962">MTSPIDGHLVKCRDALMSTPELNDIDLNPDSPEHQAAYDMCLLSKLGVTMRETMVWCEHKGSLVRIFLSSL</sequence>
<proteinExistence type="predicted"/>